<keyword evidence="8 12" id="KW-0175">Coiled coil</keyword>
<dbReference type="GO" id="GO:0030915">
    <property type="term" value="C:Smc5-Smc6 complex"/>
    <property type="evidence" value="ECO:0007669"/>
    <property type="project" value="TreeGrafter"/>
</dbReference>
<keyword evidence="10" id="KW-0234">DNA repair</keyword>
<feature type="coiled-coil region" evidence="12">
    <location>
        <begin position="947"/>
        <end position="974"/>
    </location>
</feature>
<dbReference type="GO" id="GO:0003697">
    <property type="term" value="F:single-stranded DNA binding"/>
    <property type="evidence" value="ECO:0007669"/>
    <property type="project" value="TreeGrafter"/>
</dbReference>
<dbReference type="Gene3D" id="1.10.287.1490">
    <property type="match status" value="1"/>
</dbReference>
<evidence type="ECO:0000313" key="15">
    <source>
        <dbReference type="EMBL" id="QDZ19494.1"/>
    </source>
</evidence>
<evidence type="ECO:0000256" key="12">
    <source>
        <dbReference type="SAM" id="Coils"/>
    </source>
</evidence>
<dbReference type="GO" id="GO:0000724">
    <property type="term" value="P:double-strand break repair via homologous recombination"/>
    <property type="evidence" value="ECO:0007669"/>
    <property type="project" value="TreeGrafter"/>
</dbReference>
<dbReference type="EMBL" id="CP031036">
    <property type="protein sequence ID" value="QDZ19494.1"/>
    <property type="molecule type" value="Genomic_DNA"/>
</dbReference>
<sequence>MTGRLGKGKRVMATPSQEEEGGEGSQLGGRDPVEGKRTRSGKEATTSKRMKREPVGQQRSDLLRLGELESETEEEAARATTARASGVWRAGFIKRVHIENFMRHQNFTVDFGPNVTFISGKNGSGKSATLYALQCCLGVRANKMGRGSSFKSFIRRGCNSALVVVTLSNEGEGKEAYKPEVYGSSIIIERRIDVKGASSFAIRDENGRKVAATAWDLRRVLDHMNLLVNNPSVVTTQDTARTFLSNETNDSSRYKLFMDATLLSQVKSNLTGTSLTVDKMKDLLLAKESEVNKKMAELKVAKKRFDHARQIAQHVELESYCENVLVWREVTALSDNLEAITKKLDVSAPRVMEQLKSRLETAMADLGDLESNRKRRILEVQNFTAQGEELQNSVKQSKLALKKLTKQEAAQEKSLEKLKGDLANMQQEKEEMEQVVKENETVDVSGTQSIKDGHKRQIDDAKMREKEVHDELERLQLSMREEKDARGDLNRRLRDKQQAESVLRGKIEDCDRDLQALSSPSRNRGANAAATADMFGQGYSNLLKQIRSSASKFRHPPIGPLGMYLELRDKSWNVAMECAIGGMLGMFILHDEHDFQEFKNCAKRAKMRPPSTVISSFDRGLINVPRNRRPPQGYETVGSALNCTHPSYSHVIWNTLIDNSRIESTILVKNDEEGKRAIFNKEAMPSTRAYTKEGYLCELKGQTQIMRNAVQKRMRPRLSVAGLDRSEQKNEIQAAKGIAEVELESVVSEIRQLKAKLSDRSARCANLEQQIEDRHEKKIQLEEEIRQRYDRLKDELDEAGDGAEDMEAQITAAEVEIANIEQKISKVADMIQQIRTEVETCKAQMEAKQNEMDKIAKQNDAIVSNAQLLDNDVKKAAEQVEKIKDKQNHVRQQISKLKSDLAEHQPIYDSKKEAAEQVCPMGDLEEALKAVEGVLDCALDLRKQEDMAQVEKLLRKLRLNIKEMEKECGNLEELELKFYQCEKEFDQHQKVYVRIREPYELIKESLEDRWGTFESMRRHLQKITSNHFNSNMGKRGHSGQMKFNHKDEKLSISVRMNQGTGKAGSKVKDMKSLSGGERSLSTLNFILALGTECESPFRAADEFDVFMDAVNRKVSLRTLLTFAVDNPHQQMILLTPQDLSQVEEIREEIKGHQDYHQKFIKLIRMPK</sequence>
<dbReference type="GO" id="GO:0035861">
    <property type="term" value="C:site of double-strand break"/>
    <property type="evidence" value="ECO:0007669"/>
    <property type="project" value="TreeGrafter"/>
</dbReference>
<evidence type="ECO:0000313" key="16">
    <source>
        <dbReference type="Proteomes" id="UP000316726"/>
    </source>
</evidence>
<dbReference type="PANTHER" id="PTHR19306">
    <property type="entry name" value="STRUCTURAL MAINTENANCE OF CHROMOSOMES 5,6 SMC5, SMC6"/>
    <property type="match status" value="1"/>
</dbReference>
<dbReference type="GO" id="GO:0005634">
    <property type="term" value="C:nucleus"/>
    <property type="evidence" value="ECO:0007669"/>
    <property type="project" value="UniProtKB-SubCell"/>
</dbReference>
<dbReference type="GO" id="GO:0016887">
    <property type="term" value="F:ATP hydrolysis activity"/>
    <property type="evidence" value="ECO:0007669"/>
    <property type="project" value="InterPro"/>
</dbReference>
<organism evidence="15 16">
    <name type="scientific">Chloropicon primus</name>
    <dbReference type="NCBI Taxonomy" id="1764295"/>
    <lineage>
        <taxon>Eukaryota</taxon>
        <taxon>Viridiplantae</taxon>
        <taxon>Chlorophyta</taxon>
        <taxon>Chloropicophyceae</taxon>
        <taxon>Chloropicales</taxon>
        <taxon>Chloropicaceae</taxon>
        <taxon>Chloropicon</taxon>
    </lineage>
</organism>
<keyword evidence="5" id="KW-0547">Nucleotide-binding</keyword>
<dbReference type="OrthoDB" id="10072614at2759"/>
<dbReference type="InterPro" id="IPR027417">
    <property type="entry name" value="P-loop_NTPase"/>
</dbReference>
<evidence type="ECO:0000256" key="5">
    <source>
        <dbReference type="ARBA" id="ARBA00022741"/>
    </source>
</evidence>
<dbReference type="AlphaFoldDB" id="A0A5B8MHC8"/>
<evidence type="ECO:0000256" key="4">
    <source>
        <dbReference type="ARBA" id="ARBA00022454"/>
    </source>
</evidence>
<dbReference type="Gene3D" id="3.40.50.300">
    <property type="entry name" value="P-loop containing nucleotide triphosphate hydrolases"/>
    <property type="match status" value="2"/>
</dbReference>
<feature type="compositionally biased region" description="Basic residues" evidence="13">
    <location>
        <begin position="1"/>
        <end position="10"/>
    </location>
</feature>
<feature type="region of interest" description="Disordered" evidence="13">
    <location>
        <begin position="1"/>
        <end position="75"/>
    </location>
</feature>
<keyword evidence="4" id="KW-0158">Chromosome</keyword>
<keyword evidence="11" id="KW-0539">Nucleus</keyword>
<gene>
    <name evidence="15" type="ORF">A3770_03p20120</name>
</gene>
<dbReference type="PANTHER" id="PTHR19306:SF6">
    <property type="entry name" value="STRUCTURAL MAINTENANCE OF CHROMOSOMES PROTEIN 6"/>
    <property type="match status" value="1"/>
</dbReference>
<feature type="coiled-coil region" evidence="12">
    <location>
        <begin position="750"/>
        <end position="900"/>
    </location>
</feature>
<dbReference type="GO" id="GO:0005524">
    <property type="term" value="F:ATP binding"/>
    <property type="evidence" value="ECO:0007669"/>
    <property type="project" value="UniProtKB-KW"/>
</dbReference>
<evidence type="ECO:0000256" key="9">
    <source>
        <dbReference type="ARBA" id="ARBA00023172"/>
    </source>
</evidence>
<keyword evidence="16" id="KW-1185">Reference proteome</keyword>
<feature type="coiled-coil region" evidence="12">
    <location>
        <begin position="352"/>
        <end position="499"/>
    </location>
</feature>
<comment type="similarity">
    <text evidence="3">Belongs to the SMC family. SMC6 subfamily.</text>
</comment>
<accession>A0A5B8MHC8</accession>
<protein>
    <submittedName>
        <fullName evidence="15">Structural maintenance of chromosomes protein 6</fullName>
    </submittedName>
</protein>
<dbReference type="InterPro" id="IPR003395">
    <property type="entry name" value="RecF/RecN/SMC_N"/>
</dbReference>
<evidence type="ECO:0000256" key="8">
    <source>
        <dbReference type="ARBA" id="ARBA00023054"/>
    </source>
</evidence>
<evidence type="ECO:0000256" key="13">
    <source>
        <dbReference type="SAM" id="MobiDB-lite"/>
    </source>
</evidence>
<dbReference type="SUPFAM" id="SSF52540">
    <property type="entry name" value="P-loop containing nucleoside triphosphate hydrolases"/>
    <property type="match status" value="1"/>
</dbReference>
<keyword evidence="9" id="KW-0233">DNA recombination</keyword>
<name>A0A5B8MHC8_9CHLO</name>
<dbReference type="GO" id="GO:0003684">
    <property type="term" value="F:damaged DNA binding"/>
    <property type="evidence" value="ECO:0007669"/>
    <property type="project" value="TreeGrafter"/>
</dbReference>
<evidence type="ECO:0000256" key="6">
    <source>
        <dbReference type="ARBA" id="ARBA00022763"/>
    </source>
</evidence>
<feature type="compositionally biased region" description="Basic and acidic residues" evidence="13">
    <location>
        <begin position="31"/>
        <end position="46"/>
    </location>
</feature>
<evidence type="ECO:0000256" key="7">
    <source>
        <dbReference type="ARBA" id="ARBA00022840"/>
    </source>
</evidence>
<dbReference type="Proteomes" id="UP000316726">
    <property type="component" value="Chromosome 3"/>
</dbReference>
<evidence type="ECO:0000259" key="14">
    <source>
        <dbReference type="Pfam" id="PF02463"/>
    </source>
</evidence>
<proteinExistence type="inferred from homology"/>
<keyword evidence="6" id="KW-0227">DNA damage</keyword>
<dbReference type="GO" id="GO:0051276">
    <property type="term" value="P:chromosome organization"/>
    <property type="evidence" value="ECO:0007669"/>
    <property type="project" value="UniProtKB-ARBA"/>
</dbReference>
<reference evidence="15 16" key="1">
    <citation type="submission" date="2018-07" db="EMBL/GenBank/DDBJ databases">
        <title>The complete nuclear genome of the prasinophyte Chloropicon primus (CCMP1205).</title>
        <authorList>
            <person name="Pombert J.-F."/>
            <person name="Otis C."/>
            <person name="Turmel M."/>
            <person name="Lemieux C."/>
        </authorList>
    </citation>
    <scope>NUCLEOTIDE SEQUENCE [LARGE SCALE GENOMIC DNA]</scope>
    <source>
        <strain evidence="15 16">CCMP1205</strain>
    </source>
</reference>
<feature type="domain" description="RecF/RecN/SMC N-terminal" evidence="14">
    <location>
        <begin position="92"/>
        <end position="209"/>
    </location>
</feature>
<keyword evidence="7" id="KW-0067">ATP-binding</keyword>
<dbReference type="STRING" id="1764295.A0A5B8MHC8"/>
<evidence type="ECO:0000256" key="1">
    <source>
        <dbReference type="ARBA" id="ARBA00004123"/>
    </source>
</evidence>
<comment type="subcellular location">
    <subcellularLocation>
        <location evidence="2">Chromosome</location>
    </subcellularLocation>
    <subcellularLocation>
        <location evidence="1">Nucleus</location>
    </subcellularLocation>
</comment>
<evidence type="ECO:0000256" key="11">
    <source>
        <dbReference type="ARBA" id="ARBA00023242"/>
    </source>
</evidence>
<evidence type="ECO:0000256" key="2">
    <source>
        <dbReference type="ARBA" id="ARBA00004286"/>
    </source>
</evidence>
<evidence type="ECO:0000256" key="10">
    <source>
        <dbReference type="ARBA" id="ARBA00023204"/>
    </source>
</evidence>
<dbReference type="Pfam" id="PF02463">
    <property type="entry name" value="SMC_N"/>
    <property type="match status" value="2"/>
</dbReference>
<evidence type="ECO:0000256" key="3">
    <source>
        <dbReference type="ARBA" id="ARBA00006793"/>
    </source>
</evidence>
<feature type="domain" description="RecF/RecN/SMC N-terminal" evidence="14">
    <location>
        <begin position="429"/>
        <end position="1120"/>
    </location>
</feature>